<gene>
    <name evidence="1" type="ORF">FDZ14_29325</name>
</gene>
<accession>A0A6M6E027</accession>
<evidence type="ECO:0000313" key="2">
    <source>
        <dbReference type="Proteomes" id="UP000501076"/>
    </source>
</evidence>
<geneLocation type="plasmid" evidence="2">
    <name>pfdu301a</name>
</geneLocation>
<evidence type="ECO:0000313" key="1">
    <source>
        <dbReference type="EMBL" id="QJX80200.1"/>
    </source>
</evidence>
<dbReference type="RefSeq" id="WP_171778183.1">
    <property type="nucleotide sequence ID" value="NZ_CP045273.1"/>
</dbReference>
<dbReference type="Proteomes" id="UP000501076">
    <property type="component" value="Plasmid pFDU301A"/>
</dbReference>
<dbReference type="EMBL" id="CP045273">
    <property type="protein sequence ID" value="QJX80200.1"/>
    <property type="molecule type" value="Genomic_DNA"/>
</dbReference>
<organism evidence="1 2">
    <name type="scientific">Priestia megaterium</name>
    <name type="common">Bacillus megaterium</name>
    <dbReference type="NCBI Taxonomy" id="1404"/>
    <lineage>
        <taxon>Bacteria</taxon>
        <taxon>Bacillati</taxon>
        <taxon>Bacillota</taxon>
        <taxon>Bacilli</taxon>
        <taxon>Bacillales</taxon>
        <taxon>Bacillaceae</taxon>
        <taxon>Priestia</taxon>
    </lineage>
</organism>
<protein>
    <submittedName>
        <fullName evidence="1">Uncharacterized protein</fullName>
    </submittedName>
</protein>
<sequence>MQTKEQFLNLKHKRQKNTLNKTLTLSLSILLTSSILFHPVKTFAAGTEDLTVTFAESPTQEQNKVITLPSNFDSVESVSVNTGEVDYTISGNEMTINVSDGKVSSKGSFFNPTLHSKEATSVQYSDRNSFPSSIDYSDDNGYSGTLTPLSPAYVVSGSYTPPSSKTVTISQTVSNPSYLPEQLEYNKNNYSGTLTKNNDYVVNINGDYVQYYSGTVYSKDSDTRKWRQDYSGEVYKGGTDYKNFKYSYTVTITYKTRSSSLASCSYKGVSPSSNTTINFRPKCVTLDDGSSDLYTMKYNFLVTGISDAGAKEK</sequence>
<name>A0A6M6E027_PRIMG</name>
<proteinExistence type="predicted"/>
<reference evidence="1 2" key="1">
    <citation type="submission" date="2019-10" db="EMBL/GenBank/DDBJ databases">
        <title>Complete genome sequences for adaption low water activity.</title>
        <authorList>
            <person name="Zhao L."/>
            <person name="Zhong J."/>
        </authorList>
    </citation>
    <scope>NUCLEOTIDE SEQUENCE [LARGE SCALE GENOMIC DNA]</scope>
    <source>
        <strain evidence="1 2">FDU301</strain>
        <plasmid evidence="2">pfdu301a</plasmid>
    </source>
</reference>
<keyword evidence="1" id="KW-0614">Plasmid</keyword>
<dbReference type="AlphaFoldDB" id="A0A6M6E027"/>